<accession>D0LMX4</accession>
<proteinExistence type="predicted"/>
<dbReference type="eggNOG" id="ENOG5030374">
    <property type="taxonomic scope" value="Bacteria"/>
</dbReference>
<dbReference type="HOGENOM" id="CLU_2142402_0_0_7"/>
<dbReference type="EMBL" id="CP001804">
    <property type="protein sequence ID" value="ACY13345.1"/>
    <property type="molecule type" value="Genomic_DNA"/>
</dbReference>
<organism evidence="1 3">
    <name type="scientific">Haliangium ochraceum (strain DSM 14365 / JCM 11303 / SMP-2)</name>
    <dbReference type="NCBI Taxonomy" id="502025"/>
    <lineage>
        <taxon>Bacteria</taxon>
        <taxon>Pseudomonadati</taxon>
        <taxon>Myxococcota</taxon>
        <taxon>Polyangia</taxon>
        <taxon>Haliangiales</taxon>
        <taxon>Kofleriaceae</taxon>
        <taxon>Haliangium</taxon>
    </lineage>
</organism>
<dbReference type="KEGG" id="hoh:Hoch_0717"/>
<dbReference type="OrthoDB" id="1669507at2"/>
<dbReference type="RefSeq" id="WP_012825972.1">
    <property type="nucleotide sequence ID" value="NC_013440.1"/>
</dbReference>
<dbReference type="AlphaFoldDB" id="D0LMX4"/>
<gene>
    <name evidence="1" type="ordered locus">Hoch_0717</name>
    <name evidence="2" type="ordered locus">Hoch_0827</name>
</gene>
<dbReference type="KEGG" id="hoh:Hoch_0827"/>
<dbReference type="Proteomes" id="UP000001880">
    <property type="component" value="Chromosome"/>
</dbReference>
<protein>
    <recommendedName>
        <fullName evidence="4">Holliday junction resolvase</fullName>
    </recommendedName>
</protein>
<evidence type="ECO:0000313" key="1">
    <source>
        <dbReference type="EMBL" id="ACY13345.1"/>
    </source>
</evidence>
<sequence length="112" mass="12720">MGGAMSRRKGADYERALVRRFREVMPGADVRRGLQSRSGSEVADVECPVFWIESKRGRKPNVRGALKQAQAAAPKGRIPVAVIRDDRAEAFVALPLEDFLELVREWWEGRRR</sequence>
<reference evidence="1 3" key="1">
    <citation type="journal article" date="2010" name="Stand. Genomic Sci.">
        <title>Complete genome sequence of Haliangium ochraceum type strain (SMP-2).</title>
        <authorList>
            <consortium name="US DOE Joint Genome Institute (JGI-PGF)"/>
            <person name="Ivanova N."/>
            <person name="Daum C."/>
            <person name="Lang E."/>
            <person name="Abt B."/>
            <person name="Kopitz M."/>
            <person name="Saunders E."/>
            <person name="Lapidus A."/>
            <person name="Lucas S."/>
            <person name="Glavina Del Rio T."/>
            <person name="Nolan M."/>
            <person name="Tice H."/>
            <person name="Copeland A."/>
            <person name="Cheng J.F."/>
            <person name="Chen F."/>
            <person name="Bruce D."/>
            <person name="Goodwin L."/>
            <person name="Pitluck S."/>
            <person name="Mavromatis K."/>
            <person name="Pati A."/>
            <person name="Mikhailova N."/>
            <person name="Chen A."/>
            <person name="Palaniappan K."/>
            <person name="Land M."/>
            <person name="Hauser L."/>
            <person name="Chang Y.J."/>
            <person name="Jeffries C.D."/>
            <person name="Detter J.C."/>
            <person name="Brettin T."/>
            <person name="Rohde M."/>
            <person name="Goker M."/>
            <person name="Bristow J."/>
            <person name="Markowitz V."/>
            <person name="Eisen J.A."/>
            <person name="Hugenholtz P."/>
            <person name="Kyrpides N.C."/>
            <person name="Klenk H.P."/>
        </authorList>
    </citation>
    <scope>NUCLEOTIDE SEQUENCE [LARGE SCALE GENOMIC DNA]</scope>
    <source>
        <strain evidence="1">DSM 14365</strain>
        <strain evidence="3">DSM 14365 / CIP 107738 / JCM 11303 / AJ 13395 / SMP-2</strain>
    </source>
</reference>
<evidence type="ECO:0000313" key="3">
    <source>
        <dbReference type="Proteomes" id="UP000001880"/>
    </source>
</evidence>
<name>D0LMX4_HALO1</name>
<evidence type="ECO:0000313" key="2">
    <source>
        <dbReference type="EMBL" id="ACY13442.1"/>
    </source>
</evidence>
<evidence type="ECO:0008006" key="4">
    <source>
        <dbReference type="Google" id="ProtNLM"/>
    </source>
</evidence>
<dbReference type="STRING" id="502025.Hoch_0717"/>
<keyword evidence="3" id="KW-1185">Reference proteome</keyword>
<dbReference type="EMBL" id="CP001804">
    <property type="protein sequence ID" value="ACY13442.1"/>
    <property type="molecule type" value="Genomic_DNA"/>
</dbReference>